<dbReference type="Pfam" id="PF00583">
    <property type="entry name" value="Acetyltransf_1"/>
    <property type="match status" value="1"/>
</dbReference>
<evidence type="ECO:0000313" key="4">
    <source>
        <dbReference type="EMBL" id="PNS09343.1"/>
    </source>
</evidence>
<dbReference type="RefSeq" id="WP_240600123.1">
    <property type="nucleotide sequence ID" value="NZ_NPZB01000001.1"/>
</dbReference>
<comment type="caution">
    <text evidence="4">The sequence shown here is derived from an EMBL/GenBank/DDBJ whole genome shotgun (WGS) entry which is preliminary data.</text>
</comment>
<dbReference type="Gene3D" id="3.40.630.30">
    <property type="match status" value="1"/>
</dbReference>
<dbReference type="AlphaFoldDB" id="A0A2K1Q2T9"/>
<evidence type="ECO:0000313" key="5">
    <source>
        <dbReference type="Proteomes" id="UP000236220"/>
    </source>
</evidence>
<dbReference type="PANTHER" id="PTHR43877">
    <property type="entry name" value="AMINOALKYLPHOSPHONATE N-ACETYLTRANSFERASE-RELATED-RELATED"/>
    <property type="match status" value="1"/>
</dbReference>
<keyword evidence="5" id="KW-1185">Reference proteome</keyword>
<dbReference type="GO" id="GO:0016747">
    <property type="term" value="F:acyltransferase activity, transferring groups other than amino-acyl groups"/>
    <property type="evidence" value="ECO:0007669"/>
    <property type="project" value="InterPro"/>
</dbReference>
<dbReference type="Proteomes" id="UP000236220">
    <property type="component" value="Unassembled WGS sequence"/>
</dbReference>
<keyword evidence="1 4" id="KW-0808">Transferase</keyword>
<dbReference type="InterPro" id="IPR016181">
    <property type="entry name" value="Acyl_CoA_acyltransferase"/>
</dbReference>
<dbReference type="EMBL" id="NPZB01000001">
    <property type="protein sequence ID" value="PNS09343.1"/>
    <property type="molecule type" value="Genomic_DNA"/>
</dbReference>
<dbReference type="PANTHER" id="PTHR43877:SF1">
    <property type="entry name" value="ACETYLTRANSFERASE"/>
    <property type="match status" value="1"/>
</dbReference>
<sequence>MIRRAVADDIEVLSALSRDTFTDTFGHCYTPDDLRGYLDATYEPTRYLAQLEEQGCAAWLLEDGGHAIGYAMAGPCKLPHADVQPGDMELMRLYIRGEHQNGGHGARLFDAAMAWIVANAPRSCWLGVWSENLGAQRFYQRHGFRKVGEYLYEVGAARDLEFIFRRDMD</sequence>
<keyword evidence="2" id="KW-0012">Acyltransferase</keyword>
<dbReference type="InterPro" id="IPR000182">
    <property type="entry name" value="GNAT_dom"/>
</dbReference>
<organism evidence="4 5">
    <name type="scientific">Solilutibacter silvestris</name>
    <dbReference type="NCBI Taxonomy" id="1645665"/>
    <lineage>
        <taxon>Bacteria</taxon>
        <taxon>Pseudomonadati</taxon>
        <taxon>Pseudomonadota</taxon>
        <taxon>Gammaproteobacteria</taxon>
        <taxon>Lysobacterales</taxon>
        <taxon>Lysobacteraceae</taxon>
        <taxon>Solilutibacter</taxon>
    </lineage>
</organism>
<feature type="domain" description="N-acetyltransferase" evidence="3">
    <location>
        <begin position="1"/>
        <end position="169"/>
    </location>
</feature>
<dbReference type="SUPFAM" id="SSF55729">
    <property type="entry name" value="Acyl-CoA N-acyltransferases (Nat)"/>
    <property type="match status" value="1"/>
</dbReference>
<name>A0A2K1Q2T9_9GAMM</name>
<protein>
    <submittedName>
        <fullName evidence="4">Acetyltransferase (GNAT) domain</fullName>
    </submittedName>
</protein>
<proteinExistence type="predicted"/>
<evidence type="ECO:0000256" key="2">
    <source>
        <dbReference type="ARBA" id="ARBA00023315"/>
    </source>
</evidence>
<gene>
    <name evidence="4" type="ORF">Lysil_0972</name>
</gene>
<dbReference type="PROSITE" id="PS51186">
    <property type="entry name" value="GNAT"/>
    <property type="match status" value="1"/>
</dbReference>
<evidence type="ECO:0000259" key="3">
    <source>
        <dbReference type="PROSITE" id="PS51186"/>
    </source>
</evidence>
<reference evidence="4 5" key="1">
    <citation type="submission" date="2017-08" db="EMBL/GenBank/DDBJ databases">
        <title>Lysobacter sylvestris genome.</title>
        <authorList>
            <person name="Zhang D.-C."/>
            <person name="Albuquerque L."/>
            <person name="Franca L."/>
            <person name="Froufe H.J.C."/>
            <person name="Barroso C."/>
            <person name="Egas C."/>
            <person name="Da Costa M."/>
            <person name="Margesin R."/>
        </authorList>
    </citation>
    <scope>NUCLEOTIDE SEQUENCE [LARGE SCALE GENOMIC DNA]</scope>
    <source>
        <strain evidence="4 5">AM20-91</strain>
    </source>
</reference>
<accession>A0A2K1Q2T9</accession>
<dbReference type="CDD" id="cd04301">
    <property type="entry name" value="NAT_SF"/>
    <property type="match status" value="1"/>
</dbReference>
<dbReference type="InterPro" id="IPR050832">
    <property type="entry name" value="Bact_Acetyltransf"/>
</dbReference>
<evidence type="ECO:0000256" key="1">
    <source>
        <dbReference type="ARBA" id="ARBA00022679"/>
    </source>
</evidence>